<dbReference type="PANTHER" id="PTHR33281">
    <property type="entry name" value="UPF0187 PROTEIN YNEE"/>
    <property type="match status" value="1"/>
</dbReference>
<evidence type="ECO:0000256" key="7">
    <source>
        <dbReference type="ARBA" id="ARBA00023136"/>
    </source>
</evidence>
<sequence>MEFERNNWFQLAFNFKSSVILNIKTQVFLSMVMAFLITLLYKHGYSGFSQPILAGLIPGIILGLLLVFRTNTAYERFWEGWQIAGMTIFTGRNLSRQMWMTIPDRTLADSQEKAAYLRLVTAFFMAMKQHLRRARVDEQLKSVLSPEQCLELQYVTNMPLKVTQWIGGYLTKQYSQKQIDSIQFAALNRLLDQLVECLSRCERILAAPMPKAYSIHLRHLLILYCLALPFQMVKDLQWWTIPVVGGVAFALFGIEAIGLEIENPFGYDANDIPLDRLCQKLDSDIEDLIAAGTKQDSLETSVNPFSAQDM</sequence>
<protein>
    <recommendedName>
        <fullName evidence="12">Bestrophin-like protein</fullName>
    </recommendedName>
</protein>
<dbReference type="InterPro" id="IPR044669">
    <property type="entry name" value="YneE/VCCN1/2-like"/>
</dbReference>
<dbReference type="RefSeq" id="WP_015202836.1">
    <property type="nucleotide sequence ID" value="NC_019753.1"/>
</dbReference>
<dbReference type="KEGG" id="cep:Cri9333_1835"/>
<reference evidence="10 11" key="1">
    <citation type="submission" date="2012-06" db="EMBL/GenBank/DDBJ databases">
        <title>Finished chromosome of genome of Crinalium epipsammum PCC 9333.</title>
        <authorList>
            <consortium name="US DOE Joint Genome Institute"/>
            <person name="Gugger M."/>
            <person name="Coursin T."/>
            <person name="Rippka R."/>
            <person name="Tandeau De Marsac N."/>
            <person name="Huntemann M."/>
            <person name="Wei C.-L."/>
            <person name="Han J."/>
            <person name="Detter J.C."/>
            <person name="Han C."/>
            <person name="Tapia R."/>
            <person name="Davenport K."/>
            <person name="Daligault H."/>
            <person name="Erkkila T."/>
            <person name="Gu W."/>
            <person name="Munk A.C.C."/>
            <person name="Teshima H."/>
            <person name="Xu Y."/>
            <person name="Chain P."/>
            <person name="Chen A."/>
            <person name="Krypides N."/>
            <person name="Mavromatis K."/>
            <person name="Markowitz V."/>
            <person name="Szeto E."/>
            <person name="Ivanova N."/>
            <person name="Mikhailova N."/>
            <person name="Ovchinnikova G."/>
            <person name="Pagani I."/>
            <person name="Pati A."/>
            <person name="Goodwin L."/>
            <person name="Peters L."/>
            <person name="Pitluck S."/>
            <person name="Woyke T."/>
            <person name="Kerfeld C."/>
        </authorList>
    </citation>
    <scope>NUCLEOTIDE SEQUENCE [LARGE SCALE GENOMIC DNA]</scope>
    <source>
        <strain evidence="10 11">PCC 9333</strain>
    </source>
</reference>
<comment type="subcellular location">
    <subcellularLocation>
        <location evidence="1">Cell membrane</location>
        <topology evidence="1">Multi-pass membrane protein</topology>
    </subcellularLocation>
</comment>
<evidence type="ECO:0000256" key="2">
    <source>
        <dbReference type="ARBA" id="ARBA00022448"/>
    </source>
</evidence>
<dbReference type="Proteomes" id="UP000010472">
    <property type="component" value="Chromosome"/>
</dbReference>
<evidence type="ECO:0000256" key="9">
    <source>
        <dbReference type="SAM" id="Phobius"/>
    </source>
</evidence>
<dbReference type="PANTHER" id="PTHR33281:SF19">
    <property type="entry name" value="VOLTAGE-DEPENDENT ANION CHANNEL-FORMING PROTEIN YNEE"/>
    <property type="match status" value="1"/>
</dbReference>
<keyword evidence="6" id="KW-0406">Ion transport</keyword>
<keyword evidence="2" id="KW-0813">Transport</keyword>
<feature type="transmembrane region" description="Helical" evidence="9">
    <location>
        <begin position="236"/>
        <end position="254"/>
    </location>
</feature>
<dbReference type="eggNOG" id="COG3781">
    <property type="taxonomic scope" value="Bacteria"/>
</dbReference>
<dbReference type="PATRIC" id="fig|1173022.3.peg.1982"/>
<dbReference type="GO" id="GO:0005254">
    <property type="term" value="F:chloride channel activity"/>
    <property type="evidence" value="ECO:0007669"/>
    <property type="project" value="InterPro"/>
</dbReference>
<feature type="transmembrane region" description="Helical" evidence="9">
    <location>
        <begin position="47"/>
        <end position="68"/>
    </location>
</feature>
<feature type="transmembrane region" description="Helical" evidence="9">
    <location>
        <begin position="21"/>
        <end position="41"/>
    </location>
</feature>
<proteinExistence type="inferred from homology"/>
<evidence type="ECO:0000313" key="11">
    <source>
        <dbReference type="Proteomes" id="UP000010472"/>
    </source>
</evidence>
<evidence type="ECO:0000256" key="5">
    <source>
        <dbReference type="ARBA" id="ARBA00022989"/>
    </source>
</evidence>
<accession>K9VYV3</accession>
<keyword evidence="11" id="KW-1185">Reference proteome</keyword>
<feature type="transmembrane region" description="Helical" evidence="9">
    <location>
        <begin position="212"/>
        <end position="230"/>
    </location>
</feature>
<evidence type="ECO:0000256" key="3">
    <source>
        <dbReference type="ARBA" id="ARBA00022475"/>
    </source>
</evidence>
<dbReference type="HOGENOM" id="CLU_029790_4_1_3"/>
<evidence type="ECO:0000256" key="4">
    <source>
        <dbReference type="ARBA" id="ARBA00022692"/>
    </source>
</evidence>
<dbReference type="Pfam" id="PF25539">
    <property type="entry name" value="Bestrophin_2"/>
    <property type="match status" value="1"/>
</dbReference>
<keyword evidence="4 9" id="KW-0812">Transmembrane</keyword>
<dbReference type="OrthoDB" id="445589at2"/>
<keyword evidence="3" id="KW-1003">Cell membrane</keyword>
<evidence type="ECO:0000256" key="6">
    <source>
        <dbReference type="ARBA" id="ARBA00023065"/>
    </source>
</evidence>
<name>K9VYV3_9CYAN</name>
<dbReference type="STRING" id="1173022.Cri9333_1835"/>
<dbReference type="GO" id="GO:0005886">
    <property type="term" value="C:plasma membrane"/>
    <property type="evidence" value="ECO:0007669"/>
    <property type="project" value="UniProtKB-SubCell"/>
</dbReference>
<gene>
    <name evidence="10" type="ORF">Cri9333_1835</name>
</gene>
<evidence type="ECO:0000256" key="8">
    <source>
        <dbReference type="ARBA" id="ARBA00034708"/>
    </source>
</evidence>
<evidence type="ECO:0000256" key="1">
    <source>
        <dbReference type="ARBA" id="ARBA00004651"/>
    </source>
</evidence>
<dbReference type="AlphaFoldDB" id="K9VYV3"/>
<evidence type="ECO:0000313" key="10">
    <source>
        <dbReference type="EMBL" id="AFZ12719.1"/>
    </source>
</evidence>
<comment type="similarity">
    <text evidence="8">Belongs to the anion channel-forming bestrophin (TC 1.A.46) family.</text>
</comment>
<dbReference type="EMBL" id="CP003620">
    <property type="protein sequence ID" value="AFZ12719.1"/>
    <property type="molecule type" value="Genomic_DNA"/>
</dbReference>
<evidence type="ECO:0008006" key="12">
    <source>
        <dbReference type="Google" id="ProtNLM"/>
    </source>
</evidence>
<keyword evidence="5 9" id="KW-1133">Transmembrane helix</keyword>
<keyword evidence="7 9" id="KW-0472">Membrane</keyword>
<organism evidence="10 11">
    <name type="scientific">Crinalium epipsammum PCC 9333</name>
    <dbReference type="NCBI Taxonomy" id="1173022"/>
    <lineage>
        <taxon>Bacteria</taxon>
        <taxon>Bacillati</taxon>
        <taxon>Cyanobacteriota</taxon>
        <taxon>Cyanophyceae</taxon>
        <taxon>Gomontiellales</taxon>
        <taxon>Gomontiellaceae</taxon>
        <taxon>Crinalium</taxon>
    </lineage>
</organism>